<keyword evidence="5" id="KW-0418">Kinase</keyword>
<dbReference type="PANTHER" id="PTHR24419">
    <property type="entry name" value="INTERLEUKIN-1 RECEPTOR-ASSOCIATED KINASE"/>
    <property type="match status" value="1"/>
</dbReference>
<feature type="region of interest" description="Disordered" evidence="9">
    <location>
        <begin position="28"/>
        <end position="78"/>
    </location>
</feature>
<evidence type="ECO:0000313" key="12">
    <source>
        <dbReference type="Proteomes" id="UP000800097"/>
    </source>
</evidence>
<evidence type="ECO:0000256" key="6">
    <source>
        <dbReference type="ARBA" id="ARBA00022840"/>
    </source>
</evidence>
<keyword evidence="12" id="KW-1185">Reference proteome</keyword>
<dbReference type="EC" id="2.7.11.1" evidence="1"/>
<dbReference type="GO" id="GO:0005737">
    <property type="term" value="C:cytoplasm"/>
    <property type="evidence" value="ECO:0007669"/>
    <property type="project" value="TreeGrafter"/>
</dbReference>
<keyword evidence="4" id="KW-0547">Nucleotide-binding</keyword>
<evidence type="ECO:0000256" key="1">
    <source>
        <dbReference type="ARBA" id="ARBA00012513"/>
    </source>
</evidence>
<feature type="region of interest" description="Disordered" evidence="9">
    <location>
        <begin position="1"/>
        <end position="20"/>
    </location>
</feature>
<name>A0A6A6JKS8_WESOR</name>
<dbReference type="Proteomes" id="UP000800097">
    <property type="component" value="Unassembled WGS sequence"/>
</dbReference>
<feature type="compositionally biased region" description="Basic and acidic residues" evidence="9">
    <location>
        <begin position="66"/>
        <end position="77"/>
    </location>
</feature>
<dbReference type="EMBL" id="ML986494">
    <property type="protein sequence ID" value="KAF2276296.1"/>
    <property type="molecule type" value="Genomic_DNA"/>
</dbReference>
<keyword evidence="3" id="KW-0808">Transferase</keyword>
<evidence type="ECO:0000313" key="11">
    <source>
        <dbReference type="EMBL" id="KAF2276296.1"/>
    </source>
</evidence>
<evidence type="ECO:0000256" key="2">
    <source>
        <dbReference type="ARBA" id="ARBA00022527"/>
    </source>
</evidence>
<evidence type="ECO:0000256" key="5">
    <source>
        <dbReference type="ARBA" id="ARBA00022777"/>
    </source>
</evidence>
<dbReference type="OrthoDB" id="21018at2759"/>
<keyword evidence="2" id="KW-0723">Serine/threonine-protein kinase</keyword>
<reference evidence="11" key="1">
    <citation type="journal article" date="2020" name="Stud. Mycol.">
        <title>101 Dothideomycetes genomes: a test case for predicting lifestyles and emergence of pathogens.</title>
        <authorList>
            <person name="Haridas S."/>
            <person name="Albert R."/>
            <person name="Binder M."/>
            <person name="Bloem J."/>
            <person name="Labutti K."/>
            <person name="Salamov A."/>
            <person name="Andreopoulos B."/>
            <person name="Baker S."/>
            <person name="Barry K."/>
            <person name="Bills G."/>
            <person name="Bluhm B."/>
            <person name="Cannon C."/>
            <person name="Castanera R."/>
            <person name="Culley D."/>
            <person name="Daum C."/>
            <person name="Ezra D."/>
            <person name="Gonzalez J."/>
            <person name="Henrissat B."/>
            <person name="Kuo A."/>
            <person name="Liang C."/>
            <person name="Lipzen A."/>
            <person name="Lutzoni F."/>
            <person name="Magnuson J."/>
            <person name="Mondo S."/>
            <person name="Nolan M."/>
            <person name="Ohm R."/>
            <person name="Pangilinan J."/>
            <person name="Park H.-J."/>
            <person name="Ramirez L."/>
            <person name="Alfaro M."/>
            <person name="Sun H."/>
            <person name="Tritt A."/>
            <person name="Yoshinaga Y."/>
            <person name="Zwiers L.-H."/>
            <person name="Turgeon B."/>
            <person name="Goodwin S."/>
            <person name="Spatafora J."/>
            <person name="Crous P."/>
            <person name="Grigoriev I."/>
        </authorList>
    </citation>
    <scope>NUCLEOTIDE SEQUENCE</scope>
    <source>
        <strain evidence="11">CBS 379.55</strain>
    </source>
</reference>
<dbReference type="GeneID" id="54548814"/>
<dbReference type="SUPFAM" id="SSF56112">
    <property type="entry name" value="Protein kinase-like (PK-like)"/>
    <property type="match status" value="1"/>
</dbReference>
<dbReference type="InterPro" id="IPR011009">
    <property type="entry name" value="Kinase-like_dom_sf"/>
</dbReference>
<evidence type="ECO:0000256" key="7">
    <source>
        <dbReference type="ARBA" id="ARBA00047899"/>
    </source>
</evidence>
<feature type="region of interest" description="Disordered" evidence="9">
    <location>
        <begin position="390"/>
        <end position="410"/>
    </location>
</feature>
<evidence type="ECO:0000259" key="10">
    <source>
        <dbReference type="SMART" id="SM01331"/>
    </source>
</evidence>
<dbReference type="AlphaFoldDB" id="A0A6A6JKS8"/>
<proteinExistence type="predicted"/>
<dbReference type="GO" id="GO:0005634">
    <property type="term" value="C:nucleus"/>
    <property type="evidence" value="ECO:0007669"/>
    <property type="project" value="TreeGrafter"/>
</dbReference>
<dbReference type="PANTHER" id="PTHR24419:SF18">
    <property type="entry name" value="SERINE_THREONINE-PROTEIN KINASE HASPIN"/>
    <property type="match status" value="1"/>
</dbReference>
<dbReference type="GO" id="GO:0035556">
    <property type="term" value="P:intracellular signal transduction"/>
    <property type="evidence" value="ECO:0007669"/>
    <property type="project" value="TreeGrafter"/>
</dbReference>
<dbReference type="Pfam" id="PF12330">
    <property type="entry name" value="Haspin_kinase"/>
    <property type="match status" value="1"/>
</dbReference>
<keyword evidence="6" id="KW-0067">ATP-binding</keyword>
<dbReference type="GO" id="GO:0072354">
    <property type="term" value="F:histone H3T3 kinase activity"/>
    <property type="evidence" value="ECO:0007669"/>
    <property type="project" value="TreeGrafter"/>
</dbReference>
<organism evidence="11 12">
    <name type="scientific">Westerdykella ornata</name>
    <dbReference type="NCBI Taxonomy" id="318751"/>
    <lineage>
        <taxon>Eukaryota</taxon>
        <taxon>Fungi</taxon>
        <taxon>Dikarya</taxon>
        <taxon>Ascomycota</taxon>
        <taxon>Pezizomycotina</taxon>
        <taxon>Dothideomycetes</taxon>
        <taxon>Pleosporomycetidae</taxon>
        <taxon>Pleosporales</taxon>
        <taxon>Sporormiaceae</taxon>
        <taxon>Westerdykella</taxon>
    </lineage>
</organism>
<dbReference type="GO" id="GO:0005524">
    <property type="term" value="F:ATP binding"/>
    <property type="evidence" value="ECO:0007669"/>
    <property type="project" value="UniProtKB-KW"/>
</dbReference>
<accession>A0A6A6JKS8</accession>
<protein>
    <recommendedName>
        <fullName evidence="1">non-specific serine/threonine protein kinase</fullName>
        <ecNumber evidence="1">2.7.11.1</ecNumber>
    </recommendedName>
</protein>
<dbReference type="InterPro" id="IPR024604">
    <property type="entry name" value="GSG2_C"/>
</dbReference>
<dbReference type="Gene3D" id="3.30.200.20">
    <property type="entry name" value="Phosphorylase Kinase, domain 1"/>
    <property type="match status" value="1"/>
</dbReference>
<feature type="region of interest" description="Disordered" evidence="9">
    <location>
        <begin position="458"/>
        <end position="509"/>
    </location>
</feature>
<evidence type="ECO:0000256" key="3">
    <source>
        <dbReference type="ARBA" id="ARBA00022679"/>
    </source>
</evidence>
<evidence type="ECO:0000256" key="8">
    <source>
        <dbReference type="ARBA" id="ARBA00048679"/>
    </source>
</evidence>
<dbReference type="GO" id="GO:0000278">
    <property type="term" value="P:mitotic cell cycle"/>
    <property type="evidence" value="ECO:0007669"/>
    <property type="project" value="TreeGrafter"/>
</dbReference>
<comment type="catalytic activity">
    <reaction evidence="8">
        <text>L-seryl-[protein] + ATP = O-phospho-L-seryl-[protein] + ADP + H(+)</text>
        <dbReference type="Rhea" id="RHEA:17989"/>
        <dbReference type="Rhea" id="RHEA-COMP:9863"/>
        <dbReference type="Rhea" id="RHEA-COMP:11604"/>
        <dbReference type="ChEBI" id="CHEBI:15378"/>
        <dbReference type="ChEBI" id="CHEBI:29999"/>
        <dbReference type="ChEBI" id="CHEBI:30616"/>
        <dbReference type="ChEBI" id="CHEBI:83421"/>
        <dbReference type="ChEBI" id="CHEBI:456216"/>
        <dbReference type="EC" id="2.7.11.1"/>
    </reaction>
</comment>
<dbReference type="Gene3D" id="1.10.510.10">
    <property type="entry name" value="Transferase(Phosphotransferase) domain 1"/>
    <property type="match status" value="1"/>
</dbReference>
<evidence type="ECO:0000256" key="4">
    <source>
        <dbReference type="ARBA" id="ARBA00022741"/>
    </source>
</evidence>
<feature type="domain" description="Serine/threonine-protein kinase haspin C-terminal" evidence="10">
    <location>
        <begin position="427"/>
        <end position="578"/>
    </location>
</feature>
<evidence type="ECO:0000256" key="9">
    <source>
        <dbReference type="SAM" id="MobiDB-lite"/>
    </source>
</evidence>
<feature type="compositionally biased region" description="Basic and acidic residues" evidence="9">
    <location>
        <begin position="1"/>
        <end position="10"/>
    </location>
</feature>
<dbReference type="SMART" id="SM01331">
    <property type="entry name" value="DUF3635"/>
    <property type="match status" value="1"/>
</dbReference>
<feature type="compositionally biased region" description="Low complexity" evidence="9">
    <location>
        <begin position="390"/>
        <end position="405"/>
    </location>
</feature>
<comment type="catalytic activity">
    <reaction evidence="7">
        <text>L-threonyl-[protein] + ATP = O-phospho-L-threonyl-[protein] + ADP + H(+)</text>
        <dbReference type="Rhea" id="RHEA:46608"/>
        <dbReference type="Rhea" id="RHEA-COMP:11060"/>
        <dbReference type="Rhea" id="RHEA-COMP:11605"/>
        <dbReference type="ChEBI" id="CHEBI:15378"/>
        <dbReference type="ChEBI" id="CHEBI:30013"/>
        <dbReference type="ChEBI" id="CHEBI:30616"/>
        <dbReference type="ChEBI" id="CHEBI:61977"/>
        <dbReference type="ChEBI" id="CHEBI:456216"/>
        <dbReference type="EC" id="2.7.11.1"/>
    </reaction>
</comment>
<gene>
    <name evidence="11" type="ORF">EI97DRAFT_377961</name>
</gene>
<dbReference type="RefSeq" id="XP_033653835.1">
    <property type="nucleotide sequence ID" value="XM_033795639.1"/>
</dbReference>
<sequence length="631" mass="70882">MEVGESKAREGGTATGVESVGVEVFKLPVRPAPRPDSEKPPTDTVQVINHDKDGVRGALPPTTPHPEPHTRSGEQKKKTISLEPTHDIYTHYAIPLLTLSSQHRILPFADWANRLDAFATVEKIAEASFSEVYRLRARAALPSRHANESVLKVVALRTPPNAPLPSEHYHDYHLTRQLKTKADMKKQLAKERAKRQQDDEWKSHVDDVHGEVRLLQNLNHIPGFTQFREVTVLQGRPSESFVRAWREWNKPRPKEKKSQFPDPGRKTSYEDTQLWAVIEMQDAGTDCGNVIEAGGIRSIWEVWDVFWGVCLSVAKAEEACRFEHRDLHMDNICVRVKGKEGSESVTEVGVRNPLKRKLGFTELETTVIDYTLSRADIIVGVGAGGGTLGSAASSPASSCADSSRLSDSDDAMTRQVEVAYLDLNKDPSLFEGDAQEEYQYEIYRYMWGIVFHNDPLRQDPAVDEGDDEVTGKRESQSQTRTQRQDYGPETPRKHGPVPQTPQRGNHTRRPPVKELWKHFHPKTNLIWTHFILHSLLRHLSSHGNEPSTLTPSSIMRGIQGVHLDPRSPEVYAAVSEKIYKKAVTLHRILVKVAGLLEPSALGRRSKLGSVRDLVVVALEMGWLGVRDVEGR</sequence>